<feature type="compositionally biased region" description="Polar residues" evidence="9">
    <location>
        <begin position="465"/>
        <end position="474"/>
    </location>
</feature>
<evidence type="ECO:0000256" key="7">
    <source>
        <dbReference type="ARBA" id="ARBA00023316"/>
    </source>
</evidence>
<feature type="region of interest" description="Disordered" evidence="9">
    <location>
        <begin position="460"/>
        <end position="487"/>
    </location>
</feature>
<dbReference type="InterPro" id="IPR023703">
    <property type="entry name" value="MltF"/>
</dbReference>
<sequence length="487" mass="54827">MPDLESKKSALKITLAIIAMLLLGTCSQPPSVMEQILRSGELRVVTRNLPSAYYLGADGPQGPEFDLAARFAAELGVKLFIYSVPNVADAMRELESRRAHIAAAGLTRGLRLPPQTGFGPPYQQVREHLIFRQGDARPRRLDQTYGGHIEVVAGSAHAATLEQLRVHYANLSWVENPAVETEELLYRLSRREFDYTVADTNEFAIGRAFHPEIRIAFDLSGGKALAWAVDARDPTLLKRVTAFFSSARAEGRLASILDTYYGGTDRFDYIQARVFMEHIETRLPQYRHWFKEAADEVGVDWRLLAAVGYQESHWDPNATSHTGVRGLMMLTEETAQSLNVTNRLDPRASIFGGARYFQWLRSQIPKRILEPDRTWFTLAAYNVGVGHLEDARILTQWHGKNPDSWNDVREHLPLLTQAKWYTRVKRGYARGWEPVRFVENIRGYIDILDWVATDAGPAAQRDSKATLSTSTAAPSQPPANGMLTPRR</sequence>
<keyword evidence="5 8" id="KW-0998">Cell outer membrane</keyword>
<dbReference type="Gene3D" id="1.10.530.10">
    <property type="match status" value="1"/>
</dbReference>
<dbReference type="EC" id="4.2.2.n1" evidence="8"/>
<dbReference type="GO" id="GO:0016829">
    <property type="term" value="F:lyase activity"/>
    <property type="evidence" value="ECO:0007669"/>
    <property type="project" value="UniProtKB-KW"/>
</dbReference>
<dbReference type="RefSeq" id="WP_203169164.1">
    <property type="nucleotide sequence ID" value="NZ_JAEVLS010000004.1"/>
</dbReference>
<evidence type="ECO:0000256" key="9">
    <source>
        <dbReference type="SAM" id="MobiDB-lite"/>
    </source>
</evidence>
<comment type="catalytic activity">
    <reaction evidence="8">
        <text>Exolytic cleavage of the (1-&gt;4)-beta-glycosidic linkage between N-acetylmuramic acid (MurNAc) and N-acetylglucosamine (GlcNAc) residues in peptidoglycan, from either the reducing or the non-reducing ends of the peptidoglycan chains, with concomitant formation of a 1,6-anhydrobond in the MurNAc residue.</text>
        <dbReference type="EC" id="4.2.2.n1"/>
    </reaction>
</comment>
<comment type="caution">
    <text evidence="8">Lacks conserved residue(s) required for the propagation of feature annotation.</text>
</comment>
<feature type="domain" description="Solute-binding protein family 3/N-terminal" evidence="10">
    <location>
        <begin position="41"/>
        <end position="264"/>
    </location>
</feature>
<dbReference type="SMART" id="SM00062">
    <property type="entry name" value="PBPb"/>
    <property type="match status" value="1"/>
</dbReference>
<evidence type="ECO:0000256" key="2">
    <source>
        <dbReference type="ARBA" id="ARBA00010333"/>
    </source>
</evidence>
<comment type="similarity">
    <text evidence="8">In the C-terminal section; belongs to the transglycosylase Slt family.</text>
</comment>
<feature type="region of interest" description="LT domain" evidence="8">
    <location>
        <begin position="265"/>
        <end position="487"/>
    </location>
</feature>
<keyword evidence="4 8" id="KW-0472">Membrane</keyword>
<protein>
    <recommendedName>
        <fullName evidence="8">Membrane-bound lytic murein transglycosylase F</fullName>
        <ecNumber evidence="8">4.2.2.n1</ecNumber>
    </recommendedName>
    <alternativeName>
        <fullName evidence="8">Murein lyase F</fullName>
    </alternativeName>
</protein>
<evidence type="ECO:0000313" key="11">
    <source>
        <dbReference type="EMBL" id="MBM0107056.1"/>
    </source>
</evidence>
<evidence type="ECO:0000256" key="3">
    <source>
        <dbReference type="ARBA" id="ARBA00022729"/>
    </source>
</evidence>
<dbReference type="Gene3D" id="3.40.190.10">
    <property type="entry name" value="Periplasmic binding protein-like II"/>
    <property type="match status" value="2"/>
</dbReference>
<comment type="subcellular location">
    <subcellularLocation>
        <location evidence="8">Cell outer membrane</location>
        <topology evidence="8">Peripheral membrane protein</topology>
    </subcellularLocation>
    <text evidence="8">Attached to the inner leaflet of the outer membrane.</text>
</comment>
<dbReference type="SUPFAM" id="SSF53850">
    <property type="entry name" value="Periplasmic binding protein-like II"/>
    <property type="match status" value="1"/>
</dbReference>
<dbReference type="PROSITE" id="PS00922">
    <property type="entry name" value="TRANSGLYCOSYLASE"/>
    <property type="match status" value="1"/>
</dbReference>
<evidence type="ECO:0000313" key="12">
    <source>
        <dbReference type="Proteomes" id="UP000661077"/>
    </source>
</evidence>
<dbReference type="CDD" id="cd13403">
    <property type="entry name" value="MLTF-like"/>
    <property type="match status" value="1"/>
</dbReference>
<comment type="similarity">
    <text evidence="1">Belongs to the transglycosylase Slt family.</text>
</comment>
<comment type="caution">
    <text evidence="11">The sequence shown here is derived from an EMBL/GenBank/DDBJ whole genome shotgun (WGS) entry which is preliminary data.</text>
</comment>
<dbReference type="EMBL" id="JAEVLS010000004">
    <property type="protein sequence ID" value="MBM0107056.1"/>
    <property type="molecule type" value="Genomic_DNA"/>
</dbReference>
<comment type="domain">
    <text evidence="8">The N-terminal domain does not have lytic activity and probably modulates enzymatic activity. The C-terminal domain is the catalytic active domain.</text>
</comment>
<evidence type="ECO:0000256" key="6">
    <source>
        <dbReference type="ARBA" id="ARBA00023239"/>
    </source>
</evidence>
<dbReference type="HAMAP" id="MF_02016">
    <property type="entry name" value="MltF"/>
    <property type="match status" value="1"/>
</dbReference>
<evidence type="ECO:0000259" key="10">
    <source>
        <dbReference type="SMART" id="SM00062"/>
    </source>
</evidence>
<comment type="function">
    <text evidence="8">Murein-degrading enzyme that degrades murein glycan strands and insoluble, high-molecular weight murein sacculi, with the concomitant formation of a 1,6-anhydromuramoyl product. Lytic transglycosylases (LTs) play an integral role in the metabolism of the peptidoglycan (PG) sacculus. Their lytic action creates space within the PG sacculus to allow for its expansion as well as for the insertion of various structures such as secretion systems and flagella.</text>
</comment>
<evidence type="ECO:0000256" key="5">
    <source>
        <dbReference type="ARBA" id="ARBA00023237"/>
    </source>
</evidence>
<dbReference type="InterPro" id="IPR008258">
    <property type="entry name" value="Transglycosylase_SLT_dom_1"/>
</dbReference>
<proteinExistence type="inferred from homology"/>
<name>A0ABS1X1E0_9GAMM</name>
<dbReference type="Pfam" id="PF00497">
    <property type="entry name" value="SBP_bac_3"/>
    <property type="match status" value="1"/>
</dbReference>
<dbReference type="Proteomes" id="UP000661077">
    <property type="component" value="Unassembled WGS sequence"/>
</dbReference>
<reference evidence="11 12" key="1">
    <citation type="journal article" date="2021" name="Int. J. Syst. Evol. Microbiol.">
        <title>Steroidobacter gossypii sp. nov., isolated from soil of cotton cropping field.</title>
        <authorList>
            <person name="Huang R."/>
            <person name="Yang S."/>
            <person name="Zhen C."/>
            <person name="Liu W."/>
        </authorList>
    </citation>
    <scope>NUCLEOTIDE SEQUENCE [LARGE SCALE GENOMIC DNA]</scope>
    <source>
        <strain evidence="11 12">S1-65</strain>
    </source>
</reference>
<dbReference type="InterPro" id="IPR000189">
    <property type="entry name" value="Transglyc_AS"/>
</dbReference>
<dbReference type="PANTHER" id="PTHR35936">
    <property type="entry name" value="MEMBRANE-BOUND LYTIC MUREIN TRANSGLYCOSYLASE F"/>
    <property type="match status" value="1"/>
</dbReference>
<keyword evidence="6 8" id="KW-0456">Lyase</keyword>
<dbReference type="PANTHER" id="PTHR35936:SF32">
    <property type="entry name" value="MEMBRANE-BOUND LYTIC MUREIN TRANSGLYCOSYLASE F"/>
    <property type="match status" value="1"/>
</dbReference>
<comment type="similarity">
    <text evidence="2">Belongs to the bacterial solute-binding protein 3 family.</text>
</comment>
<gene>
    <name evidence="8 11" type="primary">mltF</name>
    <name evidence="11" type="ORF">JM946_20155</name>
</gene>
<dbReference type="SUPFAM" id="SSF53955">
    <property type="entry name" value="Lysozyme-like"/>
    <property type="match status" value="1"/>
</dbReference>
<keyword evidence="12" id="KW-1185">Reference proteome</keyword>
<dbReference type="InterPro" id="IPR023346">
    <property type="entry name" value="Lysozyme-like_dom_sf"/>
</dbReference>
<dbReference type="NCBIfam" id="NF008112">
    <property type="entry name" value="PRK10859.1"/>
    <property type="match status" value="1"/>
</dbReference>
<organism evidence="11 12">
    <name type="scientific">Steroidobacter gossypii</name>
    <dbReference type="NCBI Taxonomy" id="2805490"/>
    <lineage>
        <taxon>Bacteria</taxon>
        <taxon>Pseudomonadati</taxon>
        <taxon>Pseudomonadota</taxon>
        <taxon>Gammaproteobacteria</taxon>
        <taxon>Steroidobacterales</taxon>
        <taxon>Steroidobacteraceae</taxon>
        <taxon>Steroidobacter</taxon>
    </lineage>
</organism>
<accession>A0ABS1X1E0</accession>
<evidence type="ECO:0000256" key="8">
    <source>
        <dbReference type="HAMAP-Rule" id="MF_02016"/>
    </source>
</evidence>
<dbReference type="InterPro" id="IPR001638">
    <property type="entry name" value="Solute-binding_3/MltF_N"/>
</dbReference>
<comment type="similarity">
    <text evidence="8">In the N-terminal section; belongs to the bacterial solute-binding protein 3 family.</text>
</comment>
<keyword evidence="3 8" id="KW-0732">Signal</keyword>
<feature type="active site" evidence="8">
    <location>
        <position position="311"/>
    </location>
</feature>
<dbReference type="Pfam" id="PF01464">
    <property type="entry name" value="SLT"/>
    <property type="match status" value="1"/>
</dbReference>
<keyword evidence="7 8" id="KW-0961">Cell wall biogenesis/degradation</keyword>
<dbReference type="CDD" id="cd01009">
    <property type="entry name" value="PBP2_YfhD_N"/>
    <property type="match status" value="1"/>
</dbReference>
<evidence type="ECO:0000256" key="1">
    <source>
        <dbReference type="ARBA" id="ARBA00007734"/>
    </source>
</evidence>
<evidence type="ECO:0000256" key="4">
    <source>
        <dbReference type="ARBA" id="ARBA00023136"/>
    </source>
</evidence>